<evidence type="ECO:0000256" key="3">
    <source>
        <dbReference type="ARBA" id="ARBA00022692"/>
    </source>
</evidence>
<comment type="subcellular location">
    <subcellularLocation>
        <location evidence="1">Membrane</location>
        <topology evidence="1">Multi-pass membrane protein</topology>
    </subcellularLocation>
</comment>
<evidence type="ECO:0000256" key="7">
    <source>
        <dbReference type="RuleBase" id="RU000488"/>
    </source>
</evidence>
<dbReference type="PRINTS" id="PR00926">
    <property type="entry name" value="MITOCARRIER"/>
</dbReference>
<organism evidence="9 10">
    <name type="scientific">Aphanomyces stellatus</name>
    <dbReference type="NCBI Taxonomy" id="120398"/>
    <lineage>
        <taxon>Eukaryota</taxon>
        <taxon>Sar</taxon>
        <taxon>Stramenopiles</taxon>
        <taxon>Oomycota</taxon>
        <taxon>Saprolegniomycetes</taxon>
        <taxon>Saprolegniales</taxon>
        <taxon>Verrucalvaceae</taxon>
        <taxon>Aphanomyces</taxon>
    </lineage>
</organism>
<protein>
    <submittedName>
        <fullName evidence="9">Aste57867_16536 protein</fullName>
    </submittedName>
</protein>
<keyword evidence="4" id="KW-0677">Repeat</keyword>
<dbReference type="Proteomes" id="UP000332933">
    <property type="component" value="Unassembled WGS sequence"/>
</dbReference>
<evidence type="ECO:0000313" key="9">
    <source>
        <dbReference type="EMBL" id="VFT93310.1"/>
    </source>
</evidence>
<reference evidence="8" key="2">
    <citation type="submission" date="2019-06" db="EMBL/GenBank/DDBJ databases">
        <title>Genomics analysis of Aphanomyces spp. identifies a new class of oomycete effector associated with host adaptation.</title>
        <authorList>
            <person name="Gaulin E."/>
        </authorList>
    </citation>
    <scope>NUCLEOTIDE SEQUENCE</scope>
    <source>
        <strain evidence="8">CBS 578.67</strain>
    </source>
</reference>
<dbReference type="OrthoDB" id="58424at2759"/>
<dbReference type="GO" id="GO:0055085">
    <property type="term" value="P:transmembrane transport"/>
    <property type="evidence" value="ECO:0007669"/>
    <property type="project" value="InterPro"/>
</dbReference>
<feature type="repeat" description="Solcar" evidence="6">
    <location>
        <begin position="29"/>
        <end position="116"/>
    </location>
</feature>
<dbReference type="PANTHER" id="PTHR24089">
    <property type="entry name" value="SOLUTE CARRIER FAMILY 25"/>
    <property type="match status" value="1"/>
</dbReference>
<evidence type="ECO:0000313" key="8">
    <source>
        <dbReference type="EMBL" id="KAF0692390.1"/>
    </source>
</evidence>
<dbReference type="Gene3D" id="1.50.40.10">
    <property type="entry name" value="Mitochondrial carrier domain"/>
    <property type="match status" value="1"/>
</dbReference>
<keyword evidence="5 6" id="KW-0472">Membrane</keyword>
<dbReference type="GO" id="GO:0016020">
    <property type="term" value="C:membrane"/>
    <property type="evidence" value="ECO:0007669"/>
    <property type="project" value="UniProtKB-SubCell"/>
</dbReference>
<feature type="repeat" description="Solcar" evidence="6">
    <location>
        <begin position="224"/>
        <end position="312"/>
    </location>
</feature>
<dbReference type="SUPFAM" id="SSF103506">
    <property type="entry name" value="Mitochondrial carrier"/>
    <property type="match status" value="1"/>
</dbReference>
<dbReference type="Pfam" id="PF00153">
    <property type="entry name" value="Mito_carr"/>
    <property type="match status" value="3"/>
</dbReference>
<dbReference type="InterPro" id="IPR023395">
    <property type="entry name" value="MCP_dom_sf"/>
</dbReference>
<accession>A0A485L614</accession>
<evidence type="ECO:0000256" key="1">
    <source>
        <dbReference type="ARBA" id="ARBA00004141"/>
    </source>
</evidence>
<dbReference type="EMBL" id="VJMH01005893">
    <property type="protein sequence ID" value="KAF0692390.1"/>
    <property type="molecule type" value="Genomic_DNA"/>
</dbReference>
<evidence type="ECO:0000256" key="2">
    <source>
        <dbReference type="ARBA" id="ARBA00022448"/>
    </source>
</evidence>
<reference evidence="9 10" key="1">
    <citation type="submission" date="2019-03" db="EMBL/GenBank/DDBJ databases">
        <authorList>
            <person name="Gaulin E."/>
            <person name="Dumas B."/>
        </authorList>
    </citation>
    <scope>NUCLEOTIDE SEQUENCE [LARGE SCALE GENOMIC DNA]</scope>
    <source>
        <strain evidence="9">CBS 568.67</strain>
    </source>
</reference>
<comment type="similarity">
    <text evidence="7">Belongs to the mitochondrial carrier (TC 2.A.29) family.</text>
</comment>
<dbReference type="EMBL" id="CAADRA010005914">
    <property type="protein sequence ID" value="VFT93310.1"/>
    <property type="molecule type" value="Genomic_DNA"/>
</dbReference>
<evidence type="ECO:0000313" key="10">
    <source>
        <dbReference type="Proteomes" id="UP000332933"/>
    </source>
</evidence>
<feature type="repeat" description="Solcar" evidence="6">
    <location>
        <begin position="121"/>
        <end position="206"/>
    </location>
</feature>
<gene>
    <name evidence="9" type="primary">Aste57867_16536</name>
    <name evidence="8" type="ORF">As57867_016479</name>
    <name evidence="9" type="ORF">ASTE57867_16536</name>
</gene>
<proteinExistence type="inferred from homology"/>
<keyword evidence="2 7" id="KW-0813">Transport</keyword>
<dbReference type="AlphaFoldDB" id="A0A485L614"/>
<dbReference type="PROSITE" id="PS50920">
    <property type="entry name" value="SOLCAR"/>
    <property type="match status" value="3"/>
</dbReference>
<evidence type="ECO:0000256" key="6">
    <source>
        <dbReference type="PROSITE-ProRule" id="PRU00282"/>
    </source>
</evidence>
<sequence length="316" mass="34387">MPTSNSPHKSNPATLATSSATAAAALPSLRGMHSVLAGVFAGCVTRTTTSPLDVLKILLQVNAPHVAQSPTVSHACRHLYVSEGIRGFWKGNLAGCFRLGSYAGVKFCMFDALQATPRALSSPLHQAGHGALAGMCATLAVYPLEVVRTRIILQRAGAFRGIGHELKHIFRVDGVRGLYRGCLSGLVGSIPFEGIQFGCYEYSKTYAVQHRWPAWRWPDDKHSLNSVDYLVVGSWSGAIAQLVSYPFDSVKKRLQADSLRRTRVYHGMVDCFQQVIRDEGALALFRGTVPNMVRVVPYAAVMFASYEKAKSFLASL</sequence>
<keyword evidence="3 6" id="KW-0812">Transmembrane</keyword>
<evidence type="ECO:0000256" key="5">
    <source>
        <dbReference type="ARBA" id="ARBA00023136"/>
    </source>
</evidence>
<evidence type="ECO:0000256" key="4">
    <source>
        <dbReference type="ARBA" id="ARBA00022737"/>
    </source>
</evidence>
<dbReference type="InterPro" id="IPR002067">
    <property type="entry name" value="MCP"/>
</dbReference>
<dbReference type="InterPro" id="IPR018108">
    <property type="entry name" value="MCP_transmembrane"/>
</dbReference>
<name>A0A485L614_9STRA</name>
<keyword evidence="10" id="KW-1185">Reference proteome</keyword>